<protein>
    <recommendedName>
        <fullName evidence="17">Procollagen-proline 4-dioxygenase</fullName>
    </recommendedName>
</protein>
<dbReference type="GO" id="GO:0005783">
    <property type="term" value="C:endoplasmic reticulum"/>
    <property type="evidence" value="ECO:0007669"/>
    <property type="project" value="TreeGrafter"/>
</dbReference>
<feature type="region of interest" description="Disordered" evidence="11">
    <location>
        <begin position="1"/>
        <end position="25"/>
    </location>
</feature>
<dbReference type="AlphaFoldDB" id="A0A8J6CG80"/>
<comment type="caution">
    <text evidence="15">The sequence shown here is derived from an EMBL/GenBank/DDBJ whole genome shotgun (WGS) entry which is preliminary data.</text>
</comment>
<dbReference type="Proteomes" id="UP000751190">
    <property type="component" value="Unassembled WGS sequence"/>
</dbReference>
<evidence type="ECO:0000256" key="10">
    <source>
        <dbReference type="ARBA" id="ARBA00023136"/>
    </source>
</evidence>
<dbReference type="PANTHER" id="PTHR10869">
    <property type="entry name" value="PROLYL 4-HYDROXYLASE ALPHA SUBUNIT"/>
    <property type="match status" value="1"/>
</dbReference>
<evidence type="ECO:0000256" key="6">
    <source>
        <dbReference type="ARBA" id="ARBA00022964"/>
    </source>
</evidence>
<evidence type="ECO:0000259" key="14">
    <source>
        <dbReference type="PROSITE" id="PS51670"/>
    </source>
</evidence>
<feature type="domain" description="Fe2OG dioxygenase" evidence="13">
    <location>
        <begin position="275"/>
        <end position="379"/>
    </location>
</feature>
<sequence>MPRRGGAKRATGASRTPPTPQKRGSVRLFLVATGVAGLAVAAALLGRGGSLEPPRPSDAMERDAASAARAEADARASSARAFASTTAEAEIALNLTAGDGTAHVTTNAPGAPGSPGAPNGARPGCENKNADCEAWARVGECENNPGFMVRNCAPACGTCDTLLEPVCDADGPNAVGEGDIGETFRRAAALSQYGPRVLSMDPWVLVFDAFLTPEEAAEVRRIGGHDFQRSLAGDGVTAVRTSSTSWCNVPVCEREPLIKEVKRRALEVLRMPEGNSEHLQTLRYEPGQFYKVHHDQNADPKSVWGPRVYTFFFYLSDVEEGGGTRFPNLNITVEPRIGRALIWPSVYDHNVLLADMRTEHEAMPVIRGEKYASNLWLHMREFQKPLLMGCENKPVASWREGGDPEA</sequence>
<dbReference type="OMA" id="MANTEHL"/>
<evidence type="ECO:0000256" key="9">
    <source>
        <dbReference type="ARBA" id="ARBA00023004"/>
    </source>
</evidence>
<organism evidence="15 16">
    <name type="scientific">Diacronema lutheri</name>
    <name type="common">Unicellular marine alga</name>
    <name type="synonym">Monochrysis lutheri</name>
    <dbReference type="NCBI Taxonomy" id="2081491"/>
    <lineage>
        <taxon>Eukaryota</taxon>
        <taxon>Haptista</taxon>
        <taxon>Haptophyta</taxon>
        <taxon>Pavlovophyceae</taxon>
        <taxon>Pavlovales</taxon>
        <taxon>Pavlovaceae</taxon>
        <taxon>Diacronema</taxon>
    </lineage>
</organism>
<keyword evidence="8" id="KW-0560">Oxidoreductase</keyword>
<evidence type="ECO:0000256" key="3">
    <source>
        <dbReference type="ARBA" id="ARBA00004308"/>
    </source>
</evidence>
<feature type="domain" description="ShKT" evidence="14">
    <location>
        <begin position="125"/>
        <end position="159"/>
    </location>
</feature>
<dbReference type="EMBL" id="JAGTXO010000008">
    <property type="protein sequence ID" value="KAG8466433.1"/>
    <property type="molecule type" value="Genomic_DNA"/>
</dbReference>
<feature type="transmembrane region" description="Helical" evidence="12">
    <location>
        <begin position="28"/>
        <end position="46"/>
    </location>
</feature>
<evidence type="ECO:0000256" key="4">
    <source>
        <dbReference type="ARBA" id="ARBA00022692"/>
    </source>
</evidence>
<keyword evidence="16" id="KW-1185">Reference proteome</keyword>
<dbReference type="Gene3D" id="2.60.120.620">
    <property type="entry name" value="q2cbj1_9rhob like domain"/>
    <property type="match status" value="1"/>
</dbReference>
<evidence type="ECO:0000313" key="16">
    <source>
        <dbReference type="Proteomes" id="UP000751190"/>
    </source>
</evidence>
<evidence type="ECO:0008006" key="17">
    <source>
        <dbReference type="Google" id="ProtNLM"/>
    </source>
</evidence>
<dbReference type="GO" id="GO:0031418">
    <property type="term" value="F:L-ascorbic acid binding"/>
    <property type="evidence" value="ECO:0007669"/>
    <property type="project" value="InterPro"/>
</dbReference>
<feature type="compositionally biased region" description="Low complexity" evidence="11">
    <location>
        <begin position="108"/>
        <end position="122"/>
    </location>
</feature>
<proteinExistence type="predicted"/>
<dbReference type="InterPro" id="IPR006620">
    <property type="entry name" value="Pro_4_hyd_alph"/>
</dbReference>
<dbReference type="Pfam" id="PF01549">
    <property type="entry name" value="ShK"/>
    <property type="match status" value="1"/>
</dbReference>
<comment type="cofactor">
    <cofactor evidence="1">
        <name>L-ascorbate</name>
        <dbReference type="ChEBI" id="CHEBI:38290"/>
    </cofactor>
</comment>
<evidence type="ECO:0000256" key="7">
    <source>
        <dbReference type="ARBA" id="ARBA00022989"/>
    </source>
</evidence>
<evidence type="ECO:0000256" key="8">
    <source>
        <dbReference type="ARBA" id="ARBA00023002"/>
    </source>
</evidence>
<dbReference type="PANTHER" id="PTHR10869:SF233">
    <property type="entry name" value="FE2OG DIOXYGENASE DOMAIN-CONTAINING PROTEIN"/>
    <property type="match status" value="1"/>
</dbReference>
<dbReference type="InterPro" id="IPR005123">
    <property type="entry name" value="Oxoglu/Fe-dep_dioxygenase_dom"/>
</dbReference>
<keyword evidence="10 12" id="KW-0472">Membrane</keyword>
<dbReference type="SMART" id="SM00702">
    <property type="entry name" value="P4Hc"/>
    <property type="match status" value="1"/>
</dbReference>
<dbReference type="PROSITE" id="PS51471">
    <property type="entry name" value="FE2OG_OXY"/>
    <property type="match status" value="1"/>
</dbReference>
<dbReference type="InterPro" id="IPR045054">
    <property type="entry name" value="P4HA-like"/>
</dbReference>
<reference evidence="15" key="1">
    <citation type="submission" date="2021-05" db="EMBL/GenBank/DDBJ databases">
        <title>The genome of the haptophyte Pavlova lutheri (Diacronema luteri, Pavlovales) - a model for lipid biosynthesis in eukaryotic algae.</title>
        <authorList>
            <person name="Hulatt C.J."/>
            <person name="Posewitz M.C."/>
        </authorList>
    </citation>
    <scope>NUCLEOTIDE SEQUENCE</scope>
    <source>
        <strain evidence="15">NIVA-4/92</strain>
    </source>
</reference>
<evidence type="ECO:0000256" key="1">
    <source>
        <dbReference type="ARBA" id="ARBA00001961"/>
    </source>
</evidence>
<dbReference type="PROSITE" id="PS51670">
    <property type="entry name" value="SHKT"/>
    <property type="match status" value="1"/>
</dbReference>
<dbReference type="GO" id="GO:0005506">
    <property type="term" value="F:iron ion binding"/>
    <property type="evidence" value="ECO:0007669"/>
    <property type="project" value="InterPro"/>
</dbReference>
<dbReference type="GO" id="GO:0004656">
    <property type="term" value="F:procollagen-proline 4-dioxygenase activity"/>
    <property type="evidence" value="ECO:0007669"/>
    <property type="project" value="TreeGrafter"/>
</dbReference>
<keyword evidence="5" id="KW-0479">Metal-binding</keyword>
<keyword evidence="7 12" id="KW-1133">Transmembrane helix</keyword>
<feature type="region of interest" description="Disordered" evidence="11">
    <location>
        <begin position="103"/>
        <end position="122"/>
    </location>
</feature>
<keyword evidence="4 12" id="KW-0812">Transmembrane</keyword>
<evidence type="ECO:0000259" key="13">
    <source>
        <dbReference type="PROSITE" id="PS51471"/>
    </source>
</evidence>
<dbReference type="SMART" id="SM00254">
    <property type="entry name" value="ShKT"/>
    <property type="match status" value="1"/>
</dbReference>
<evidence type="ECO:0000256" key="11">
    <source>
        <dbReference type="SAM" id="MobiDB-lite"/>
    </source>
</evidence>
<dbReference type="InterPro" id="IPR044862">
    <property type="entry name" value="Pro_4_hyd_alph_FE2OG_OXY"/>
</dbReference>
<evidence type="ECO:0000256" key="2">
    <source>
        <dbReference type="ARBA" id="ARBA00004167"/>
    </source>
</evidence>
<dbReference type="InterPro" id="IPR003582">
    <property type="entry name" value="ShKT_dom"/>
</dbReference>
<evidence type="ECO:0000313" key="15">
    <source>
        <dbReference type="EMBL" id="KAG8466433.1"/>
    </source>
</evidence>
<evidence type="ECO:0000256" key="12">
    <source>
        <dbReference type="SAM" id="Phobius"/>
    </source>
</evidence>
<accession>A0A8J6CG80</accession>
<comment type="subcellular location">
    <subcellularLocation>
        <location evidence="3">Endomembrane system</location>
    </subcellularLocation>
    <subcellularLocation>
        <location evidence="2">Membrane</location>
        <topology evidence="2">Single-pass membrane protein</topology>
    </subcellularLocation>
</comment>
<dbReference type="Pfam" id="PF13640">
    <property type="entry name" value="2OG-FeII_Oxy_3"/>
    <property type="match status" value="1"/>
</dbReference>
<evidence type="ECO:0000256" key="5">
    <source>
        <dbReference type="ARBA" id="ARBA00022723"/>
    </source>
</evidence>
<keyword evidence="9" id="KW-0408">Iron</keyword>
<name>A0A8J6CG80_DIALT</name>
<dbReference type="GO" id="GO:0016020">
    <property type="term" value="C:membrane"/>
    <property type="evidence" value="ECO:0007669"/>
    <property type="project" value="UniProtKB-SubCell"/>
</dbReference>
<dbReference type="OrthoDB" id="10259408at2759"/>
<keyword evidence="6" id="KW-0223">Dioxygenase</keyword>
<gene>
    <name evidence="15" type="ORF">KFE25_002189</name>
</gene>